<evidence type="ECO:0000313" key="2">
    <source>
        <dbReference type="EMBL" id="SFF77269.1"/>
    </source>
</evidence>
<dbReference type="EMBL" id="FOOH01000008">
    <property type="protein sequence ID" value="SFF77269.1"/>
    <property type="molecule type" value="Genomic_DNA"/>
</dbReference>
<dbReference type="GO" id="GO:0003677">
    <property type="term" value="F:DNA binding"/>
    <property type="evidence" value="ECO:0007669"/>
    <property type="project" value="InterPro"/>
</dbReference>
<dbReference type="PROSITE" id="PS50943">
    <property type="entry name" value="HTH_CROC1"/>
    <property type="match status" value="1"/>
</dbReference>
<dbReference type="Pfam" id="PF01381">
    <property type="entry name" value="HTH_3"/>
    <property type="match status" value="1"/>
</dbReference>
<keyword evidence="3" id="KW-1185">Reference proteome</keyword>
<dbReference type="RefSeq" id="WP_093304120.1">
    <property type="nucleotide sequence ID" value="NZ_FOOH01000008.1"/>
</dbReference>
<dbReference type="InterPro" id="IPR001387">
    <property type="entry name" value="Cro/C1-type_HTH"/>
</dbReference>
<evidence type="ECO:0000259" key="1">
    <source>
        <dbReference type="PROSITE" id="PS50943"/>
    </source>
</evidence>
<evidence type="ECO:0000313" key="3">
    <source>
        <dbReference type="Proteomes" id="UP000199116"/>
    </source>
</evidence>
<dbReference type="InterPro" id="IPR010982">
    <property type="entry name" value="Lambda_DNA-bd_dom_sf"/>
</dbReference>
<dbReference type="Proteomes" id="UP000199116">
    <property type="component" value="Unassembled WGS sequence"/>
</dbReference>
<dbReference type="Gene3D" id="1.10.260.40">
    <property type="entry name" value="lambda repressor-like DNA-binding domains"/>
    <property type="match status" value="1"/>
</dbReference>
<dbReference type="CDD" id="cd00093">
    <property type="entry name" value="HTH_XRE"/>
    <property type="match status" value="1"/>
</dbReference>
<dbReference type="SUPFAM" id="SSF47413">
    <property type="entry name" value="lambda repressor-like DNA-binding domains"/>
    <property type="match status" value="1"/>
</dbReference>
<dbReference type="AlphaFoldDB" id="A0A1I2LFP6"/>
<gene>
    <name evidence="2" type="ORF">SAMN04488033_10895</name>
</gene>
<sequence length="160" mass="18444">MAEYLCKKALKTIGAKITEERQKQNFEITDIADKAGLSYNTVVKIENGQDALLSSFVEVCFALNLHPKEILDVELTIKAKNELSPNRKEKSRLTIRIKDLIKKGDFNTWQSTRDIVGKLKENFDITIDSKNVSSILRRLNSEKYLKIKKEGRKNLYLVRK</sequence>
<protein>
    <submittedName>
        <fullName evidence="2">Helix-turn-helix</fullName>
    </submittedName>
</protein>
<feature type="domain" description="HTH cro/C1-type" evidence="1">
    <location>
        <begin position="17"/>
        <end position="70"/>
    </location>
</feature>
<reference evidence="3" key="1">
    <citation type="submission" date="2016-10" db="EMBL/GenBank/DDBJ databases">
        <authorList>
            <person name="Varghese N."/>
            <person name="Submissions S."/>
        </authorList>
    </citation>
    <scope>NUCLEOTIDE SEQUENCE [LARGE SCALE GENOMIC DNA]</scope>
    <source>
        <strain evidence="3">DSM 23515</strain>
    </source>
</reference>
<name>A0A1I2LFP6_9FLAO</name>
<accession>A0A1I2LFP6</accession>
<proteinExistence type="predicted"/>
<organism evidence="2 3">
    <name type="scientific">Salegentibacter agarivorans</name>
    <dbReference type="NCBI Taxonomy" id="345907"/>
    <lineage>
        <taxon>Bacteria</taxon>
        <taxon>Pseudomonadati</taxon>
        <taxon>Bacteroidota</taxon>
        <taxon>Flavobacteriia</taxon>
        <taxon>Flavobacteriales</taxon>
        <taxon>Flavobacteriaceae</taxon>
        <taxon>Salegentibacter</taxon>
    </lineage>
</organism>